<dbReference type="GO" id="GO:0005615">
    <property type="term" value="C:extracellular space"/>
    <property type="evidence" value="ECO:0007669"/>
    <property type="project" value="TreeGrafter"/>
</dbReference>
<gene>
    <name evidence="4" type="ORF">GQN54_07355</name>
</gene>
<dbReference type="EMBL" id="WWNE01000006">
    <property type="protein sequence ID" value="NBG65932.1"/>
    <property type="molecule type" value="Genomic_DNA"/>
</dbReference>
<feature type="region of interest" description="Disordered" evidence="1">
    <location>
        <begin position="752"/>
        <end position="775"/>
    </location>
</feature>
<dbReference type="GO" id="GO:0016020">
    <property type="term" value="C:membrane"/>
    <property type="evidence" value="ECO:0007669"/>
    <property type="project" value="TreeGrafter"/>
</dbReference>
<dbReference type="Gene3D" id="1.10.390.10">
    <property type="entry name" value="Neutral Protease Domain 2"/>
    <property type="match status" value="1"/>
</dbReference>
<evidence type="ECO:0000313" key="4">
    <source>
        <dbReference type="EMBL" id="NBG65932.1"/>
    </source>
</evidence>
<reference evidence="4 5" key="1">
    <citation type="submission" date="2019-12" db="EMBL/GenBank/DDBJ databases">
        <authorList>
            <person name="Zhao J."/>
        </authorList>
    </citation>
    <scope>NUCLEOTIDE SEQUENCE [LARGE SCALE GENOMIC DNA]</scope>
    <source>
        <strain evidence="4 5">S-15</strain>
    </source>
</reference>
<feature type="chain" id="PRO_5027122470" evidence="2">
    <location>
        <begin position="22"/>
        <end position="775"/>
    </location>
</feature>
<dbReference type="PANTHER" id="PTHR11533">
    <property type="entry name" value="PROTEASE M1 ZINC METALLOPROTEASE"/>
    <property type="match status" value="1"/>
</dbReference>
<dbReference type="Proteomes" id="UP000470771">
    <property type="component" value="Unassembled WGS sequence"/>
</dbReference>
<dbReference type="GO" id="GO:0042277">
    <property type="term" value="F:peptide binding"/>
    <property type="evidence" value="ECO:0007669"/>
    <property type="project" value="TreeGrafter"/>
</dbReference>
<protein>
    <submittedName>
        <fullName evidence="4">M1 family peptidase</fullName>
    </submittedName>
</protein>
<dbReference type="AlphaFoldDB" id="A0A6N9NJ95"/>
<evidence type="ECO:0000256" key="1">
    <source>
        <dbReference type="SAM" id="MobiDB-lite"/>
    </source>
</evidence>
<sequence>MKYKHLLSLSSALFLTVVCFAQSENTNKSYFKQLYDELPTPNSFRTASGYPGHQYYQQKADYVMDIVLDDEKQTITGSETVTYTNNSPDVLPYLWVQLDQNMRAKDSDTRKIQSMSIGDSLSFEALDKYINPFDGGFKLEKVTDSRGNKLDYTINKTMMRIDLPQPLKPGATTSFKIDWWYNINDRMKIGGRSGYEYFEEEDNYLYTIAQFFPRMAVYNDAEGWQNKQFLGRGEFTLPFGDYQVNITVPSDHVVAATGELQNSSEVMTSAQRKRFAEARNNTTAPVLIITQKEAEENEKEKAKGTKTWKFKASNVRDFGFASSRKFIWDAMAVKFGNRTVMAMSYYPKEGNPLWEQYSTRAVAHTLRSYSEHTFDYPYPVAISVNAKSIGMEYPMICFNYGRPEEDGTYKERIKYGVISVIIHEVGHNFFPMIVNSDERQWTWMDEGLNTFCQYMAEQEWDINYPSRRGPAYKIVDYMKGDKSNISPIMTNSESIFQFGNNAYGKPATALNILRETIMGRELFDFAFKQYAQTWMFKHPTPADFFRLMEDASAVDLDWFWRGWFFTTDHVDIAIDNVQWLQVDSRNPSKEMAFQREQANKDEEAFIGTIRNKELKPKNVVVTDTKANDFYNSYDPFEPTKIDEKAYENYMNSLDDVQKSTLEQPLNLYDVTFSTPGGIPMPIIVEFEFTDGSKVKEYIPAEVWRMGDKTIKKLFYFEKEVVGLNLDPNLETADINRNNNYWPARIEPSRFKLYKEKESKEKENPMQRMKRAEEMD</sequence>
<dbReference type="InterPro" id="IPR050344">
    <property type="entry name" value="Peptidase_M1_aminopeptidases"/>
</dbReference>
<dbReference type="Pfam" id="PF01433">
    <property type="entry name" value="Peptidase_M1"/>
    <property type="match status" value="1"/>
</dbReference>
<dbReference type="GO" id="GO:0070006">
    <property type="term" value="F:metalloaminopeptidase activity"/>
    <property type="evidence" value="ECO:0007669"/>
    <property type="project" value="TreeGrafter"/>
</dbReference>
<evidence type="ECO:0000259" key="3">
    <source>
        <dbReference type="Pfam" id="PF01433"/>
    </source>
</evidence>
<keyword evidence="2" id="KW-0732">Signal</keyword>
<accession>A0A6N9NJ95</accession>
<organism evidence="4 5">
    <name type="scientific">Acidiluteibacter ferrifornacis</name>
    <dbReference type="NCBI Taxonomy" id="2692424"/>
    <lineage>
        <taxon>Bacteria</taxon>
        <taxon>Pseudomonadati</taxon>
        <taxon>Bacteroidota</taxon>
        <taxon>Flavobacteriia</taxon>
        <taxon>Flavobacteriales</taxon>
        <taxon>Cryomorphaceae</taxon>
        <taxon>Acidiluteibacter</taxon>
    </lineage>
</organism>
<dbReference type="GO" id="GO:0008270">
    <property type="term" value="F:zinc ion binding"/>
    <property type="evidence" value="ECO:0007669"/>
    <property type="project" value="InterPro"/>
</dbReference>
<proteinExistence type="predicted"/>
<evidence type="ECO:0000313" key="5">
    <source>
        <dbReference type="Proteomes" id="UP000470771"/>
    </source>
</evidence>
<dbReference type="InterPro" id="IPR014782">
    <property type="entry name" value="Peptidase_M1_dom"/>
</dbReference>
<feature type="signal peptide" evidence="2">
    <location>
        <begin position="1"/>
        <end position="21"/>
    </location>
</feature>
<comment type="caution">
    <text evidence="4">The sequence shown here is derived from an EMBL/GenBank/DDBJ whole genome shotgun (WGS) entry which is preliminary data.</text>
</comment>
<dbReference type="CDD" id="cd09604">
    <property type="entry name" value="M1_APN_like"/>
    <property type="match status" value="1"/>
</dbReference>
<dbReference type="InterPro" id="IPR027268">
    <property type="entry name" value="Peptidase_M4/M1_CTD_sf"/>
</dbReference>
<keyword evidence="5" id="KW-1185">Reference proteome</keyword>
<dbReference type="PANTHER" id="PTHR11533:SF174">
    <property type="entry name" value="PUROMYCIN-SENSITIVE AMINOPEPTIDASE-RELATED"/>
    <property type="match status" value="1"/>
</dbReference>
<evidence type="ECO:0000256" key="2">
    <source>
        <dbReference type="SAM" id="SignalP"/>
    </source>
</evidence>
<dbReference type="GO" id="GO:0005737">
    <property type="term" value="C:cytoplasm"/>
    <property type="evidence" value="ECO:0007669"/>
    <property type="project" value="TreeGrafter"/>
</dbReference>
<dbReference type="SUPFAM" id="SSF55486">
    <property type="entry name" value="Metalloproteases ('zincins'), catalytic domain"/>
    <property type="match status" value="1"/>
</dbReference>
<feature type="domain" description="Peptidase M1 membrane alanine aminopeptidase" evidence="3">
    <location>
        <begin position="406"/>
        <end position="563"/>
    </location>
</feature>
<name>A0A6N9NJ95_9FLAO</name>
<dbReference type="RefSeq" id="WP_160632886.1">
    <property type="nucleotide sequence ID" value="NZ_WWNE01000006.1"/>
</dbReference>
<dbReference type="GO" id="GO:0043171">
    <property type="term" value="P:peptide catabolic process"/>
    <property type="evidence" value="ECO:0007669"/>
    <property type="project" value="TreeGrafter"/>
</dbReference>